<gene>
    <name evidence="2" type="ORF">TESG_06089</name>
</gene>
<dbReference type="Pfam" id="PF00069">
    <property type="entry name" value="Pkinase"/>
    <property type="match status" value="1"/>
</dbReference>
<dbReference type="AlphaFoldDB" id="F2S4W0"/>
<dbReference type="InterPro" id="IPR011009">
    <property type="entry name" value="Kinase-like_dom_sf"/>
</dbReference>
<dbReference type="Proteomes" id="UP000009172">
    <property type="component" value="Unassembled WGS sequence"/>
</dbReference>
<organism evidence="2 3">
    <name type="scientific">Trichophyton tonsurans (strain CBS 112818)</name>
    <name type="common">Scalp ringworm fungus</name>
    <dbReference type="NCBI Taxonomy" id="647933"/>
    <lineage>
        <taxon>Eukaryota</taxon>
        <taxon>Fungi</taxon>
        <taxon>Dikarya</taxon>
        <taxon>Ascomycota</taxon>
        <taxon>Pezizomycotina</taxon>
        <taxon>Eurotiomycetes</taxon>
        <taxon>Eurotiomycetidae</taxon>
        <taxon>Onygenales</taxon>
        <taxon>Arthrodermataceae</taxon>
        <taxon>Trichophyton</taxon>
    </lineage>
</organism>
<dbReference type="PROSITE" id="PS50011">
    <property type="entry name" value="PROTEIN_KINASE_DOM"/>
    <property type="match status" value="1"/>
</dbReference>
<evidence type="ECO:0000313" key="2">
    <source>
        <dbReference type="EMBL" id="EGD98609.1"/>
    </source>
</evidence>
<evidence type="ECO:0000259" key="1">
    <source>
        <dbReference type="PROSITE" id="PS50011"/>
    </source>
</evidence>
<keyword evidence="3" id="KW-1185">Reference proteome</keyword>
<accession>F2S4W0</accession>
<dbReference type="GO" id="GO:0005524">
    <property type="term" value="F:ATP binding"/>
    <property type="evidence" value="ECO:0007669"/>
    <property type="project" value="InterPro"/>
</dbReference>
<dbReference type="GO" id="GO:0004672">
    <property type="term" value="F:protein kinase activity"/>
    <property type="evidence" value="ECO:0007669"/>
    <property type="project" value="InterPro"/>
</dbReference>
<sequence>MFVFEYFTGHLLRLAQNDLPLQVTKRILKDALRGLAELHNRNIVHTDNIFIDWRGNGKDTSVERVQLGDLEDAAYIPPGSAMIGKQAGSEMWRSPEAHASGPVNKPSHIFSFALVCIYAVHKRVLFAVGEEELDEG</sequence>
<dbReference type="Gene3D" id="1.10.510.10">
    <property type="entry name" value="Transferase(Phosphotransferase) domain 1"/>
    <property type="match status" value="1"/>
</dbReference>
<name>F2S4W0_TRIT1</name>
<feature type="domain" description="Protein kinase" evidence="1">
    <location>
        <begin position="1"/>
        <end position="136"/>
    </location>
</feature>
<dbReference type="SUPFAM" id="SSF56112">
    <property type="entry name" value="Protein kinase-like (PK-like)"/>
    <property type="match status" value="1"/>
</dbReference>
<dbReference type="OrthoDB" id="4062651at2759"/>
<proteinExistence type="predicted"/>
<protein>
    <recommendedName>
        <fullName evidence="1">Protein kinase domain-containing protein</fullName>
    </recommendedName>
</protein>
<dbReference type="HOGENOM" id="CLU_1876945_0_0_1"/>
<evidence type="ECO:0000313" key="3">
    <source>
        <dbReference type="Proteomes" id="UP000009172"/>
    </source>
</evidence>
<dbReference type="EMBL" id="GG698513">
    <property type="protein sequence ID" value="EGD98609.1"/>
    <property type="molecule type" value="Genomic_DNA"/>
</dbReference>
<dbReference type="InterPro" id="IPR000719">
    <property type="entry name" value="Prot_kinase_dom"/>
</dbReference>
<reference evidence="3" key="1">
    <citation type="journal article" date="2012" name="MBio">
        <title>Comparative genome analysis of Trichophyton rubrum and related dermatophytes reveals candidate genes involved in infection.</title>
        <authorList>
            <person name="Martinez D.A."/>
            <person name="Oliver B.G."/>
            <person name="Graeser Y."/>
            <person name="Goldberg J.M."/>
            <person name="Li W."/>
            <person name="Martinez-Rossi N.M."/>
            <person name="Monod M."/>
            <person name="Shelest E."/>
            <person name="Barton R.C."/>
            <person name="Birch E."/>
            <person name="Brakhage A.A."/>
            <person name="Chen Z."/>
            <person name="Gurr S.J."/>
            <person name="Heiman D."/>
            <person name="Heitman J."/>
            <person name="Kosti I."/>
            <person name="Rossi A."/>
            <person name="Saif S."/>
            <person name="Samalova M."/>
            <person name="Saunders C.W."/>
            <person name="Shea T."/>
            <person name="Summerbell R.C."/>
            <person name="Xu J."/>
            <person name="Young S."/>
            <person name="Zeng Q."/>
            <person name="Birren B.W."/>
            <person name="Cuomo C.A."/>
            <person name="White T.C."/>
        </authorList>
    </citation>
    <scope>NUCLEOTIDE SEQUENCE [LARGE SCALE GENOMIC DNA]</scope>
    <source>
        <strain evidence="3">CBS 112818</strain>
    </source>
</reference>